<comment type="caution">
    <text evidence="10">The sequence shown here is derived from an EMBL/GenBank/DDBJ whole genome shotgun (WGS) entry which is preliminary data.</text>
</comment>
<dbReference type="InterPro" id="IPR014811">
    <property type="entry name" value="ArgoL1"/>
</dbReference>
<evidence type="ECO:0000256" key="4">
    <source>
        <dbReference type="ARBA" id="ARBA00022884"/>
    </source>
</evidence>
<gene>
    <name evidence="10" type="ORF">Ocin01_06582</name>
</gene>
<evidence type="ECO:0000256" key="5">
    <source>
        <dbReference type="ARBA" id="ARBA00023158"/>
    </source>
</evidence>
<organism evidence="10 11">
    <name type="scientific">Orchesella cincta</name>
    <name type="common">Springtail</name>
    <name type="synonym">Podura cincta</name>
    <dbReference type="NCBI Taxonomy" id="48709"/>
    <lineage>
        <taxon>Eukaryota</taxon>
        <taxon>Metazoa</taxon>
        <taxon>Ecdysozoa</taxon>
        <taxon>Arthropoda</taxon>
        <taxon>Hexapoda</taxon>
        <taxon>Collembola</taxon>
        <taxon>Entomobryomorpha</taxon>
        <taxon>Entomobryoidea</taxon>
        <taxon>Orchesellidae</taxon>
        <taxon>Orchesellinae</taxon>
        <taxon>Orchesella</taxon>
    </lineage>
</organism>
<evidence type="ECO:0000256" key="3">
    <source>
        <dbReference type="ARBA" id="ARBA00022490"/>
    </source>
</evidence>
<dbReference type="CDD" id="cd04658">
    <property type="entry name" value="Piwi_piwi-like_Euk"/>
    <property type="match status" value="1"/>
</dbReference>
<dbReference type="PROSITE" id="PS50821">
    <property type="entry name" value="PAZ"/>
    <property type="match status" value="1"/>
</dbReference>
<dbReference type="SMART" id="SM00950">
    <property type="entry name" value="Piwi"/>
    <property type="match status" value="1"/>
</dbReference>
<dbReference type="OMA" id="PTHFHVI"/>
<feature type="compositionally biased region" description="Polar residues" evidence="7">
    <location>
        <begin position="74"/>
        <end position="93"/>
    </location>
</feature>
<dbReference type="Gene3D" id="2.170.260.10">
    <property type="entry name" value="paz domain"/>
    <property type="match status" value="1"/>
</dbReference>
<evidence type="ECO:0000256" key="2">
    <source>
        <dbReference type="ARBA" id="ARBA00022473"/>
    </source>
</evidence>
<dbReference type="CDD" id="cd02845">
    <property type="entry name" value="PAZ_piwi_like"/>
    <property type="match status" value="1"/>
</dbReference>
<dbReference type="Pfam" id="PF02171">
    <property type="entry name" value="Piwi"/>
    <property type="match status" value="1"/>
</dbReference>
<evidence type="ECO:0000313" key="11">
    <source>
        <dbReference type="Proteomes" id="UP000094527"/>
    </source>
</evidence>
<feature type="domain" description="Piwi" evidence="9">
    <location>
        <begin position="664"/>
        <end position="960"/>
    </location>
</feature>
<dbReference type="Pfam" id="PF23278">
    <property type="entry name" value="Piwi_N"/>
    <property type="match status" value="1"/>
</dbReference>
<dbReference type="FunFam" id="2.170.260.10:FF:000003">
    <property type="entry name" value="Piwi-like RNA-mediated gene silencing 2"/>
    <property type="match status" value="1"/>
</dbReference>
<dbReference type="EMBL" id="LJIJ01000233">
    <property type="protein sequence ID" value="ODN00102.1"/>
    <property type="molecule type" value="Genomic_DNA"/>
</dbReference>
<dbReference type="SUPFAM" id="SSF53098">
    <property type="entry name" value="Ribonuclease H-like"/>
    <property type="match status" value="1"/>
</dbReference>
<dbReference type="Pfam" id="PF02170">
    <property type="entry name" value="PAZ"/>
    <property type="match status" value="1"/>
</dbReference>
<dbReference type="Gene3D" id="3.30.420.10">
    <property type="entry name" value="Ribonuclease H-like superfamily/Ribonuclease H"/>
    <property type="match status" value="1"/>
</dbReference>
<dbReference type="InterPro" id="IPR003165">
    <property type="entry name" value="Piwi"/>
</dbReference>
<keyword evidence="11" id="KW-1185">Reference proteome</keyword>
<evidence type="ECO:0000259" key="9">
    <source>
        <dbReference type="PROSITE" id="PS50822"/>
    </source>
</evidence>
<evidence type="ECO:0000256" key="6">
    <source>
        <dbReference type="ARBA" id="ARBA00038291"/>
    </source>
</evidence>
<dbReference type="InterPro" id="IPR036085">
    <property type="entry name" value="PAZ_dom_sf"/>
</dbReference>
<dbReference type="InterPro" id="IPR036397">
    <property type="entry name" value="RNaseH_sf"/>
</dbReference>
<keyword evidence="5" id="KW-0943">RNA-mediated gene silencing</keyword>
<dbReference type="STRING" id="48709.A0A1D2N4E6"/>
<feature type="region of interest" description="Disordered" evidence="7">
    <location>
        <begin position="162"/>
        <end position="212"/>
    </location>
</feature>
<dbReference type="InterPro" id="IPR012337">
    <property type="entry name" value="RNaseH-like_sf"/>
</dbReference>
<keyword evidence="2" id="KW-0217">Developmental protein</keyword>
<comment type="similarity">
    <text evidence="6">Belongs to the argonaute family. Piwi subfamily.</text>
</comment>
<dbReference type="GO" id="GO:0003723">
    <property type="term" value="F:RNA binding"/>
    <property type="evidence" value="ECO:0007669"/>
    <property type="project" value="UniProtKB-KW"/>
</dbReference>
<dbReference type="GO" id="GO:0005737">
    <property type="term" value="C:cytoplasm"/>
    <property type="evidence" value="ECO:0007669"/>
    <property type="project" value="UniProtKB-SubCell"/>
</dbReference>
<evidence type="ECO:0000313" key="10">
    <source>
        <dbReference type="EMBL" id="ODN00102.1"/>
    </source>
</evidence>
<dbReference type="AlphaFoldDB" id="A0A1D2N4E6"/>
<keyword evidence="3" id="KW-0963">Cytoplasm</keyword>
<dbReference type="SUPFAM" id="SSF101690">
    <property type="entry name" value="PAZ domain"/>
    <property type="match status" value="1"/>
</dbReference>
<dbReference type="OrthoDB" id="445936at2759"/>
<dbReference type="InterPro" id="IPR003100">
    <property type="entry name" value="PAZ_dom"/>
</dbReference>
<comment type="subcellular location">
    <subcellularLocation>
        <location evidence="1">Cytoplasm</location>
    </subcellularLocation>
</comment>
<evidence type="ECO:0000256" key="7">
    <source>
        <dbReference type="SAM" id="MobiDB-lite"/>
    </source>
</evidence>
<dbReference type="GO" id="GO:0034587">
    <property type="term" value="P:piRNA processing"/>
    <property type="evidence" value="ECO:0007669"/>
    <property type="project" value="UniProtKB-ARBA"/>
</dbReference>
<name>A0A1D2N4E6_ORCCI</name>
<dbReference type="PANTHER" id="PTHR22891">
    <property type="entry name" value="EUKARYOTIC TRANSLATION INITIATION FACTOR 2C"/>
    <property type="match status" value="1"/>
</dbReference>
<dbReference type="Gene3D" id="3.40.50.2300">
    <property type="match status" value="1"/>
</dbReference>
<proteinExistence type="inferred from homology"/>
<sequence>MASGSPWGRKIPSDGKSNSNNPEDSEFPALGTEIFPSLSATSSNKKSFPASQPLPKPYTPDSKTDSKAKPEPSPQTVSSPSIKFVEKTNSSTVKSLKPQVLIPAVIKTISITSPEPSCSDAKTSSYAKTFAKTISSSPSIPAEKPCRSMTVSVRPVENVYQRKPVPVAPRKPRPPTSKGLGRKDRPNPEFLENQSNRADHVKSRQSTLPSKKGTSGVEVALVANFFKLVKLTDFGLFQYHLDFKPDEERTSIKKALVKRHEKVLGAFIFDGQSLFSPCVIKLKELYSTNERTKTKFVINLKKVAEIRPTDTMFLQVYNLIIRNTMPLLGLELVGRHYFDPARKMDIPTRKLEVWPGYMTSVRNHENEILLNLEPTHKVVRTDSVLDFIKNVQETFGKNYQREITKQLLGSIVLTSYNNKTYNVDDVIWGGSPMDTFNRSGSDVNYVTYYKEQYGIIIKHPDQPLIASLPKKKDIHKGKQKAIILIPELCKMTGLSDSMRKNMDLMKEISKHLAMDPANRIKLCKELVLRWCNNPKVVEELRNWNIEIDKEPTKLTGRVVELDPITLRNGEVRHDNGDWTNELKDKPMYRTVPLNHWLMIVPKKCDEARLKVIDSLRATARSMGFQIDVPVRFDLRDERPPPGTFVHAIETLYRMYLNKGTQLQMVAVILPTSSPEVYSAIKKKCYQDLGVSSQCILLNTIMRKPIVSISSRLAIQMNAKLGGEPWCIKMPRTSSMMVCGFDVFHSANKKAKSIGALVTSMSPNLTKYFVTTRAHSSRNDLSNNLCNLMEAALRNFLLVNTELPKRIILYRDGVGDGQLAYVYNTEMQQIQDAITRVYSEYSIEPPKFSFIVVTKRIHARVMKVDRRGVVNPPPGTVVDDVITLPERYDFFLVSQNVVGSGTVSPTSYNVLKDEQGIPPDLMQKFTLRLCQLYYNYSGTIAVPAPCQYAHKLAYLSGTSLDKDVEVHGNLRNFLYFL</sequence>
<accession>A0A1D2N4E6</accession>
<feature type="compositionally biased region" description="Polar residues" evidence="7">
    <location>
        <begin position="38"/>
        <end position="50"/>
    </location>
</feature>
<evidence type="ECO:0000256" key="1">
    <source>
        <dbReference type="ARBA" id="ARBA00004496"/>
    </source>
</evidence>
<feature type="domain" description="PAZ" evidence="8">
    <location>
        <begin position="383"/>
        <end position="493"/>
    </location>
</feature>
<dbReference type="SMART" id="SM00949">
    <property type="entry name" value="PAZ"/>
    <property type="match status" value="1"/>
</dbReference>
<evidence type="ECO:0000259" key="8">
    <source>
        <dbReference type="PROSITE" id="PS50821"/>
    </source>
</evidence>
<dbReference type="Pfam" id="PF08699">
    <property type="entry name" value="ArgoL1"/>
    <property type="match status" value="1"/>
</dbReference>
<dbReference type="Proteomes" id="UP000094527">
    <property type="component" value="Unassembled WGS sequence"/>
</dbReference>
<feature type="region of interest" description="Disordered" evidence="7">
    <location>
        <begin position="1"/>
        <end position="93"/>
    </location>
</feature>
<keyword evidence="4" id="KW-0694">RNA-binding</keyword>
<protein>
    <submittedName>
        <fullName evidence="10">Protein piwi</fullName>
    </submittedName>
</protein>
<reference evidence="10 11" key="1">
    <citation type="journal article" date="2016" name="Genome Biol. Evol.">
        <title>Gene Family Evolution Reflects Adaptation to Soil Environmental Stressors in the Genome of the Collembolan Orchesella cincta.</title>
        <authorList>
            <person name="Faddeeva-Vakhrusheva A."/>
            <person name="Derks M.F."/>
            <person name="Anvar S.Y."/>
            <person name="Agamennone V."/>
            <person name="Suring W."/>
            <person name="Smit S."/>
            <person name="van Straalen N.M."/>
            <person name="Roelofs D."/>
        </authorList>
    </citation>
    <scope>NUCLEOTIDE SEQUENCE [LARGE SCALE GENOMIC DNA]</scope>
    <source>
        <tissue evidence="10">Mixed pool</tissue>
    </source>
</reference>
<dbReference type="PROSITE" id="PS50822">
    <property type="entry name" value="PIWI"/>
    <property type="match status" value="1"/>
</dbReference>